<feature type="compositionally biased region" description="Basic and acidic residues" evidence="1">
    <location>
        <begin position="1"/>
        <end position="11"/>
    </location>
</feature>
<sequence length="267" mass="27112">MAEKDLIDRGTTRRPAPAVSVVSAPSSSSSSSSSVTPAPSPVTPAASSVAPVVSKTATVAFGDTAGQPWWLPGVVGGSASGEPGWAVFAREAVASAPCDVVVADRAYPGLSGFGPVVAPFVEAATRRLRDALAEDGPAVNGSAVNGSVNGSVDGSVDGPAVDGPAVDGPATEAPVTDGSSAVLADFRRQLTGRLSRIAGRTLVTELYEARRLGRLRGEGPEERFRDFVRRTARRDGLALLVTGYPVLARLLATACLNAGDAFAEMAA</sequence>
<accession>A0A6G3SRS2</accession>
<dbReference type="EMBL" id="JAAGMK010000429">
    <property type="protein sequence ID" value="NEB85599.1"/>
    <property type="molecule type" value="Genomic_DNA"/>
</dbReference>
<dbReference type="AlphaFoldDB" id="A0A6G3SRS2"/>
<reference evidence="2" key="1">
    <citation type="submission" date="2020-01" db="EMBL/GenBank/DDBJ databases">
        <title>Insect and environment-associated Actinomycetes.</title>
        <authorList>
            <person name="Currrie C."/>
            <person name="Chevrette M."/>
            <person name="Carlson C."/>
            <person name="Stubbendieck R."/>
            <person name="Wendt-Pienkowski E."/>
        </authorList>
    </citation>
    <scope>NUCLEOTIDE SEQUENCE</scope>
    <source>
        <strain evidence="2">SID505</strain>
    </source>
</reference>
<comment type="caution">
    <text evidence="2">The sequence shown here is derived from an EMBL/GenBank/DDBJ whole genome shotgun (WGS) entry which is preliminary data.</text>
</comment>
<feature type="region of interest" description="Disordered" evidence="1">
    <location>
        <begin position="1"/>
        <end position="50"/>
    </location>
</feature>
<evidence type="ECO:0000313" key="2">
    <source>
        <dbReference type="EMBL" id="NEB85599.1"/>
    </source>
</evidence>
<evidence type="ECO:0000256" key="1">
    <source>
        <dbReference type="SAM" id="MobiDB-lite"/>
    </source>
</evidence>
<protein>
    <submittedName>
        <fullName evidence="2">Type 2 lantipeptide synthetase LanM</fullName>
    </submittedName>
</protein>
<proteinExistence type="predicted"/>
<feature type="compositionally biased region" description="Low complexity" evidence="1">
    <location>
        <begin position="15"/>
        <end position="50"/>
    </location>
</feature>
<gene>
    <name evidence="2" type="ORF">G3I43_15635</name>
</gene>
<feature type="non-terminal residue" evidence="2">
    <location>
        <position position="267"/>
    </location>
</feature>
<name>A0A6G3SRS2_STRAQ</name>
<organism evidence="2">
    <name type="scientific">Streptomyces anulatus</name>
    <name type="common">Streptomyces chrysomallus</name>
    <dbReference type="NCBI Taxonomy" id="1892"/>
    <lineage>
        <taxon>Bacteria</taxon>
        <taxon>Bacillati</taxon>
        <taxon>Actinomycetota</taxon>
        <taxon>Actinomycetes</taxon>
        <taxon>Kitasatosporales</taxon>
        <taxon>Streptomycetaceae</taxon>
        <taxon>Streptomyces</taxon>
    </lineage>
</organism>